<feature type="compositionally biased region" description="Polar residues" evidence="1">
    <location>
        <begin position="1038"/>
        <end position="1059"/>
    </location>
</feature>
<dbReference type="EMBL" id="CAJPWZ010000344">
    <property type="protein sequence ID" value="CAG2190892.1"/>
    <property type="molecule type" value="Genomic_DNA"/>
</dbReference>
<dbReference type="Gene3D" id="1.20.920.60">
    <property type="match status" value="1"/>
</dbReference>
<dbReference type="OrthoDB" id="6157724at2759"/>
<feature type="compositionally biased region" description="Pro residues" evidence="1">
    <location>
        <begin position="1086"/>
        <end position="1097"/>
    </location>
</feature>
<dbReference type="Proteomes" id="UP000683360">
    <property type="component" value="Unassembled WGS sequence"/>
</dbReference>
<dbReference type="InterPro" id="IPR053041">
    <property type="entry name" value="Transglut-like_Superfamily_Mod"/>
</dbReference>
<proteinExistence type="predicted"/>
<feature type="domain" description="Transglutaminase-like" evidence="2">
    <location>
        <begin position="201"/>
        <end position="268"/>
    </location>
</feature>
<organism evidence="3 4">
    <name type="scientific">Mytilus edulis</name>
    <name type="common">Blue mussel</name>
    <dbReference type="NCBI Taxonomy" id="6550"/>
    <lineage>
        <taxon>Eukaryota</taxon>
        <taxon>Metazoa</taxon>
        <taxon>Spiralia</taxon>
        <taxon>Lophotrochozoa</taxon>
        <taxon>Mollusca</taxon>
        <taxon>Bivalvia</taxon>
        <taxon>Autobranchia</taxon>
        <taxon>Pteriomorphia</taxon>
        <taxon>Mytilida</taxon>
        <taxon>Mytiloidea</taxon>
        <taxon>Mytilidae</taxon>
        <taxon>Mytilinae</taxon>
        <taxon>Mytilus</taxon>
    </lineage>
</organism>
<evidence type="ECO:0000259" key="2">
    <source>
        <dbReference type="SMART" id="SM00460"/>
    </source>
</evidence>
<name>A0A8S3Q636_MYTED</name>
<dbReference type="SUPFAM" id="SSF54001">
    <property type="entry name" value="Cysteine proteinases"/>
    <property type="match status" value="1"/>
</dbReference>
<accession>A0A8S3Q636</accession>
<keyword evidence="4" id="KW-1185">Reference proteome</keyword>
<evidence type="ECO:0000313" key="4">
    <source>
        <dbReference type="Proteomes" id="UP000683360"/>
    </source>
</evidence>
<dbReference type="PANTHER" id="PTHR47020">
    <property type="entry name" value="HILLARIN"/>
    <property type="match status" value="1"/>
</dbReference>
<dbReference type="InterPro" id="IPR056564">
    <property type="entry name" value="Ig-like_KY"/>
</dbReference>
<dbReference type="AlphaFoldDB" id="A0A8S3Q636"/>
<dbReference type="InterPro" id="IPR002931">
    <property type="entry name" value="Transglutaminase-like"/>
</dbReference>
<feature type="compositionally biased region" description="Basic and acidic residues" evidence="1">
    <location>
        <begin position="915"/>
        <end position="934"/>
    </location>
</feature>
<feature type="compositionally biased region" description="Low complexity" evidence="1">
    <location>
        <begin position="966"/>
        <end position="988"/>
    </location>
</feature>
<dbReference type="SMART" id="SM00460">
    <property type="entry name" value="TGc"/>
    <property type="match status" value="1"/>
</dbReference>
<evidence type="ECO:0000256" key="1">
    <source>
        <dbReference type="SAM" id="MobiDB-lite"/>
    </source>
</evidence>
<dbReference type="PANTHER" id="PTHR47020:SF1">
    <property type="entry name" value="HILLARIN"/>
    <property type="match status" value="1"/>
</dbReference>
<feature type="compositionally biased region" description="Polar residues" evidence="1">
    <location>
        <begin position="989"/>
        <end position="1026"/>
    </location>
</feature>
<feature type="compositionally biased region" description="Polar residues" evidence="1">
    <location>
        <begin position="891"/>
        <end position="904"/>
    </location>
</feature>
<protein>
    <recommendedName>
        <fullName evidence="2">Transglutaminase-like domain-containing protein</fullName>
    </recommendedName>
</protein>
<evidence type="ECO:0000313" key="3">
    <source>
        <dbReference type="EMBL" id="CAG2190892.1"/>
    </source>
</evidence>
<reference evidence="3" key="1">
    <citation type="submission" date="2021-03" db="EMBL/GenBank/DDBJ databases">
        <authorList>
            <person name="Bekaert M."/>
        </authorList>
    </citation>
    <scope>NUCLEOTIDE SEQUENCE</scope>
</reference>
<gene>
    <name evidence="3" type="ORF">MEDL_6163</name>
</gene>
<comment type="caution">
    <text evidence="3">The sequence shown here is derived from an EMBL/GenBank/DDBJ whole genome shotgun (WGS) entry which is preliminary data.</text>
</comment>
<dbReference type="InterPro" id="IPR038765">
    <property type="entry name" value="Papain-like_cys_pep_sf"/>
</dbReference>
<dbReference type="Pfam" id="PF23265">
    <property type="entry name" value="Ig-like_KY"/>
    <property type="match status" value="2"/>
</dbReference>
<sequence length="1137" mass="129443">MFIVYKTKNVGFIKQTKIKALYQLNVFPVWKDNLKNLDSNINTEDDTPLLSKTYLEEWVVNSRSGRKSKLVNQRTSDLDIFKHTDDLVVYDLEEENETDNFANHKDVVECPPRYPTALAPTARRKDVSYLEKYKEATERVNTVPNSALGDYSALLKHLVDDVTSDLEKVWTLYLWVVSHDFSDPSHCKYPAGDTPKGYLRWIHDGEGDVASFFAILCRRASIKCVIIDGISKGGDYEVGLSEQELEKMRDRWNAVYIDRNWRFVHPSWGSKASDKIRNYFFLPEPEEFNTWCRPDDRQWQLLTTMVTMSEFASFPYCTAEFFMMNMKVLSPKTGKVRARNGHVFVEIATTRNIGKTVVVKYNLIGKKLLKPRVGMNGHAGGESTQREMIPKEGINGYAGGESTHRGLITSRLHEIEQEGEDKNEELITPSAFPSDLDTFVFMWRKDAHFMFNIQLPVSGVYLFSVEAGHINPDYSVSDMVLVAEIKIYCFDNVHEEDIDLFPDVPEIGWGVTPHCLVRGIRPISHVDGEVFVLPDADTTIRFELDHEYEFDVEMIGANFADDLQKYVSHNVHNNLLTIKVRIPGEGHYGLKIHAKGDDDVDFVNVCNYFLVFNKISSNIEKFPKRMLREKLERATDGDERHRLKEALDDFILHNVPDRGEVKKAKDKIGFFDDKKALSDAIKRKNPKYLQKSIQDAKKSKFTEELEEDIKRAELMLTKLNRMEGYLHPIAKLQNSTLAEIRCYTWPPEVVRNVLAAVYVLLGEDYEYLQDWDYIQSYWPKLGKEGLKNKVLNLDMETVPQRQVDLADIIIDPHKLDEAREASTGTAALYQWVNNICTEKKSQQTSVNSSSNGDNKNRKLKVKYPQKDTGKAGQYDSGKFGQYGSMKGRQYEVTSGGQNGKSKINNLVKGKGGQYDNRHDTNRKSNDRKDTKQAHETISPQHRFSKSDKKSNNILGMIIIDERSSSKSKSPNSKGSPSHKSPSSKNASPMQKNISPAQRSLASKTISPASKNVSPASKNISPASKNVSPAHRSPANKYVSPTQKSPSNRSTNQKSPSQKSLAEKSPAEKSQGNRFHVIKSDSQKSPPIVPPSDSPPHRSPLQRPPNDEVLTPNYLQCLSRMKRLSTTFRRFHQTRNKR</sequence>
<feature type="region of interest" description="Disordered" evidence="1">
    <location>
        <begin position="840"/>
        <end position="1109"/>
    </location>
</feature>
<feature type="compositionally biased region" description="Polar residues" evidence="1">
    <location>
        <begin position="840"/>
        <end position="853"/>
    </location>
</feature>